<dbReference type="Proteomes" id="UP000053244">
    <property type="component" value="Unassembled WGS sequence"/>
</dbReference>
<sequence length="210" mass="22329">MWHWTPTTILVVSLSVIVAAVLLLTLVLRGTNRVVRRVRVDLVTAADPFGVRVLLAYGKGRDPARLLALAASHRRPADVPPDLVEPELTAWIKKRVPGWSPRGGVRVWTALLVLVFGAFALSCYGVMLAVAAQAGGPDPVWGSRDGSDALGYLAASVLVTMLPGALALRIGTAIEDAWGDQLIRPCVDRVGTEVDDGFLEELAGPGVPAR</sequence>
<evidence type="ECO:0000313" key="3">
    <source>
        <dbReference type="Proteomes" id="UP000053244"/>
    </source>
</evidence>
<keyword evidence="3" id="KW-1185">Reference proteome</keyword>
<accession>A0A117MPM8</accession>
<feature type="transmembrane region" description="Helical" evidence="1">
    <location>
        <begin position="6"/>
        <end position="28"/>
    </location>
</feature>
<evidence type="ECO:0000313" key="2">
    <source>
        <dbReference type="EMBL" id="KUL28867.1"/>
    </source>
</evidence>
<comment type="caution">
    <text evidence="2">The sequence shown here is derived from an EMBL/GenBank/DDBJ whole genome shotgun (WGS) entry which is preliminary data.</text>
</comment>
<name>A0A117MPM8_9ACTN</name>
<organism evidence="2 3">
    <name type="scientific">Actinoplanes awajinensis subsp. mycoplanecinus</name>
    <dbReference type="NCBI Taxonomy" id="135947"/>
    <lineage>
        <taxon>Bacteria</taxon>
        <taxon>Bacillati</taxon>
        <taxon>Actinomycetota</taxon>
        <taxon>Actinomycetes</taxon>
        <taxon>Micromonosporales</taxon>
        <taxon>Micromonosporaceae</taxon>
        <taxon>Actinoplanes</taxon>
    </lineage>
</organism>
<gene>
    <name evidence="2" type="ORF">ADL15_30680</name>
</gene>
<dbReference type="AlphaFoldDB" id="A0A117MPM8"/>
<evidence type="ECO:0000256" key="1">
    <source>
        <dbReference type="SAM" id="Phobius"/>
    </source>
</evidence>
<keyword evidence="1" id="KW-1133">Transmembrane helix</keyword>
<keyword evidence="1" id="KW-0472">Membrane</keyword>
<feature type="transmembrane region" description="Helical" evidence="1">
    <location>
        <begin position="149"/>
        <end position="168"/>
    </location>
</feature>
<feature type="transmembrane region" description="Helical" evidence="1">
    <location>
        <begin position="107"/>
        <end position="129"/>
    </location>
</feature>
<reference evidence="2 3" key="1">
    <citation type="submission" date="2015-10" db="EMBL/GenBank/DDBJ databases">
        <authorList>
            <person name="Gilbert D.G."/>
        </authorList>
    </citation>
    <scope>NUCLEOTIDE SEQUENCE [LARGE SCALE GENOMIC DNA]</scope>
    <source>
        <strain evidence="2 3">NRRL B-16712</strain>
    </source>
</reference>
<protein>
    <submittedName>
        <fullName evidence="2">Uncharacterized protein</fullName>
    </submittedName>
</protein>
<dbReference type="RefSeq" id="WP_067698451.1">
    <property type="nucleotide sequence ID" value="NZ_LLZH01000284.1"/>
</dbReference>
<proteinExistence type="predicted"/>
<dbReference type="EMBL" id="LLZH01000284">
    <property type="protein sequence ID" value="KUL28867.1"/>
    <property type="molecule type" value="Genomic_DNA"/>
</dbReference>
<keyword evidence="1" id="KW-0812">Transmembrane</keyword>